<sequence length="187" mass="20414">MGHREEKGWEDDEGPGNIKVWSHLSMQIDGFLSMLSGQGWRRPRRLAQGLRLLQKVVVEKVGRAHQGVDHRGADTISSGILVEQGKKTKAGGQCGTSWKGQGTGRLDEGQEQVVQESYKRGGEELSSACETASSTFPMNRKSYATVTKPKIALVVHGGWSGTEKDQLGRKDGHTQGQEGRDSKDAKD</sequence>
<comment type="caution">
    <text evidence="2">The sequence shown here is derived from an EMBL/GenBank/DDBJ whole genome shotgun (WGS) entry which is preliminary data.</text>
</comment>
<dbReference type="Proteomes" id="UP001266305">
    <property type="component" value="Unassembled WGS sequence"/>
</dbReference>
<evidence type="ECO:0000256" key="1">
    <source>
        <dbReference type="SAM" id="MobiDB-lite"/>
    </source>
</evidence>
<keyword evidence="3" id="KW-1185">Reference proteome</keyword>
<name>A0ABQ9UAX2_SAGOE</name>
<evidence type="ECO:0000313" key="3">
    <source>
        <dbReference type="Proteomes" id="UP001266305"/>
    </source>
</evidence>
<accession>A0ABQ9UAX2</accession>
<feature type="region of interest" description="Disordered" evidence="1">
    <location>
        <begin position="157"/>
        <end position="187"/>
    </location>
</feature>
<gene>
    <name evidence="2" type="ORF">P7K49_027956</name>
</gene>
<evidence type="ECO:0000313" key="2">
    <source>
        <dbReference type="EMBL" id="KAK2094218.1"/>
    </source>
</evidence>
<feature type="region of interest" description="Disordered" evidence="1">
    <location>
        <begin position="87"/>
        <end position="109"/>
    </location>
</feature>
<proteinExistence type="predicted"/>
<feature type="compositionally biased region" description="Basic and acidic residues" evidence="1">
    <location>
        <begin position="162"/>
        <end position="187"/>
    </location>
</feature>
<protein>
    <submittedName>
        <fullName evidence="2">Uncharacterized protein</fullName>
    </submittedName>
</protein>
<organism evidence="2 3">
    <name type="scientific">Saguinus oedipus</name>
    <name type="common">Cotton-top tamarin</name>
    <name type="synonym">Oedipomidas oedipus</name>
    <dbReference type="NCBI Taxonomy" id="9490"/>
    <lineage>
        <taxon>Eukaryota</taxon>
        <taxon>Metazoa</taxon>
        <taxon>Chordata</taxon>
        <taxon>Craniata</taxon>
        <taxon>Vertebrata</taxon>
        <taxon>Euteleostomi</taxon>
        <taxon>Mammalia</taxon>
        <taxon>Eutheria</taxon>
        <taxon>Euarchontoglires</taxon>
        <taxon>Primates</taxon>
        <taxon>Haplorrhini</taxon>
        <taxon>Platyrrhini</taxon>
        <taxon>Cebidae</taxon>
        <taxon>Callitrichinae</taxon>
        <taxon>Saguinus</taxon>
    </lineage>
</organism>
<dbReference type="EMBL" id="JASSZA010000014">
    <property type="protein sequence ID" value="KAK2094218.1"/>
    <property type="molecule type" value="Genomic_DNA"/>
</dbReference>
<reference evidence="2 3" key="1">
    <citation type="submission" date="2023-05" db="EMBL/GenBank/DDBJ databases">
        <title>B98-5 Cell Line De Novo Hybrid Assembly: An Optical Mapping Approach.</title>
        <authorList>
            <person name="Kananen K."/>
            <person name="Auerbach J.A."/>
            <person name="Kautto E."/>
            <person name="Blachly J.S."/>
        </authorList>
    </citation>
    <scope>NUCLEOTIDE SEQUENCE [LARGE SCALE GENOMIC DNA]</scope>
    <source>
        <strain evidence="2">B95-8</strain>
        <tissue evidence="2">Cell line</tissue>
    </source>
</reference>